<feature type="compositionally biased region" description="Polar residues" evidence="8">
    <location>
        <begin position="263"/>
        <end position="272"/>
    </location>
</feature>
<feature type="region of interest" description="Disordered" evidence="8">
    <location>
        <begin position="257"/>
        <end position="280"/>
    </location>
</feature>
<comment type="similarity">
    <text evidence="2 6">Belongs to the RRP36 family.</text>
</comment>
<dbReference type="Ensembl" id="ENSLLET00000029915.1">
    <property type="protein sequence ID" value="ENSLLEP00000028799.1"/>
    <property type="gene ID" value="ENSLLEG00000018277.1"/>
</dbReference>
<keyword evidence="6" id="KW-0687">Ribonucleoprotein</keyword>
<keyword evidence="10" id="KW-1185">Reference proteome</keyword>
<evidence type="ECO:0000313" key="9">
    <source>
        <dbReference type="Ensembl" id="ENSLLEP00000028799.1"/>
    </source>
</evidence>
<comment type="subunit">
    <text evidence="6">Associates with 90S and pre-40S pre-ribosomal particles.</text>
</comment>
<dbReference type="PANTHER" id="PTHR21738">
    <property type="entry name" value="RIBOSOMAL RNA PROCESSING PROTEIN 36 HOMOLOG"/>
    <property type="match status" value="1"/>
</dbReference>
<feature type="coiled-coil region" evidence="7">
    <location>
        <begin position="342"/>
        <end position="369"/>
    </location>
</feature>
<feature type="compositionally biased region" description="Basic residues" evidence="8">
    <location>
        <begin position="421"/>
        <end position="438"/>
    </location>
</feature>
<keyword evidence="3 6" id="KW-0690">Ribosome biogenesis</keyword>
<keyword evidence="5 6" id="KW-0539">Nucleus</keyword>
<evidence type="ECO:0000256" key="3">
    <source>
        <dbReference type="ARBA" id="ARBA00022517"/>
    </source>
</evidence>
<evidence type="ECO:0000256" key="1">
    <source>
        <dbReference type="ARBA" id="ARBA00004604"/>
    </source>
</evidence>
<evidence type="ECO:0000256" key="5">
    <source>
        <dbReference type="ARBA" id="ARBA00023242"/>
    </source>
</evidence>
<name>A0A8C5PW78_9ANUR</name>
<comment type="subcellular location">
    <subcellularLocation>
        <location evidence="1 6">Nucleus</location>
        <location evidence="1 6">Nucleolus</location>
    </subcellularLocation>
</comment>
<dbReference type="GO" id="GO:0030686">
    <property type="term" value="C:90S preribosome"/>
    <property type="evidence" value="ECO:0007669"/>
    <property type="project" value="TreeGrafter"/>
</dbReference>
<sequence length="438" mass="51398">MEKQPSLIVEKILSLTLEIIYLVTGEDYMVVKKPKEHLSSNMPPQSSEPPTHSLIHETRGPNMEPPPHSLIHGRHNEKKILELTNEITQLLTGEVPVNCEDVSFCASMKHKACEQDSAMEDDLSFTSKAPSEDRVGRHFRLKARVLVNKAIFQHEPFPLRTPRKLRNITSPGAINGYVRIHIRFFQATLRLSGGRESYLWNVIRVRCYMAEPQTTRREDMDREESFTETEFATMSFEELMELQNKVGKKAFQRTKKRCDGASCGSSKAQPDRQQPVEMSSKKHTPFLRKVTPCKKEVWRDPRFDDLSGEYKAEVFEKTYKFLDDIKKQEREIVQKKRRKVRNPELREKLDQLVRRMDEQEKASQKKQSLRARELEFKRQQRAQAQMGKKPFYMKRGDLHKLQLADKYTELKKQGKLENFLSKKRKRNSNKDRRRLPNA</sequence>
<comment type="function">
    <text evidence="6">Component of the 90S pre-ribosome involved in the maturation of rRNAs. Required for early cleavages of the pre-RNAs in the 40S ribosomal subunit maturation pathway.</text>
</comment>
<keyword evidence="4 6" id="KW-0698">rRNA processing</keyword>
<keyword evidence="7" id="KW-0175">Coiled coil</keyword>
<reference evidence="9" key="1">
    <citation type="submission" date="2025-08" db="UniProtKB">
        <authorList>
            <consortium name="Ensembl"/>
        </authorList>
    </citation>
    <scope>IDENTIFICATION</scope>
</reference>
<dbReference type="GeneTree" id="ENSGT01150000286939"/>
<dbReference type="Proteomes" id="UP000694569">
    <property type="component" value="Unplaced"/>
</dbReference>
<dbReference type="PANTHER" id="PTHR21738:SF0">
    <property type="entry name" value="RIBOSOMAL RNA PROCESSING PROTEIN 36 HOMOLOG"/>
    <property type="match status" value="1"/>
</dbReference>
<dbReference type="AlphaFoldDB" id="A0A8C5PW78"/>
<dbReference type="InterPro" id="IPR009292">
    <property type="entry name" value="RRP36"/>
</dbReference>
<evidence type="ECO:0000256" key="8">
    <source>
        <dbReference type="SAM" id="MobiDB-lite"/>
    </source>
</evidence>
<evidence type="ECO:0000256" key="4">
    <source>
        <dbReference type="ARBA" id="ARBA00022552"/>
    </source>
</evidence>
<evidence type="ECO:0000313" key="10">
    <source>
        <dbReference type="Proteomes" id="UP000694569"/>
    </source>
</evidence>
<evidence type="ECO:0000256" key="2">
    <source>
        <dbReference type="ARBA" id="ARBA00009418"/>
    </source>
</evidence>
<reference evidence="9" key="2">
    <citation type="submission" date="2025-09" db="UniProtKB">
        <authorList>
            <consortium name="Ensembl"/>
        </authorList>
    </citation>
    <scope>IDENTIFICATION</scope>
</reference>
<evidence type="ECO:0000256" key="6">
    <source>
        <dbReference type="RuleBase" id="RU368027"/>
    </source>
</evidence>
<dbReference type="GO" id="GO:0005730">
    <property type="term" value="C:nucleolus"/>
    <property type="evidence" value="ECO:0007669"/>
    <property type="project" value="UniProtKB-SubCell"/>
</dbReference>
<proteinExistence type="inferred from homology"/>
<evidence type="ECO:0000256" key="7">
    <source>
        <dbReference type="SAM" id="Coils"/>
    </source>
</evidence>
<dbReference type="GO" id="GO:0000462">
    <property type="term" value="P:maturation of SSU-rRNA from tricistronic rRNA transcript (SSU-rRNA, 5.8S rRNA, LSU-rRNA)"/>
    <property type="evidence" value="ECO:0007669"/>
    <property type="project" value="TreeGrafter"/>
</dbReference>
<protein>
    <recommendedName>
        <fullName evidence="6">rRNA biogenesis protein RRP36</fullName>
    </recommendedName>
</protein>
<accession>A0A8C5PW78</accession>
<feature type="region of interest" description="Disordered" evidence="8">
    <location>
        <begin position="414"/>
        <end position="438"/>
    </location>
</feature>
<organism evidence="9 10">
    <name type="scientific">Leptobrachium leishanense</name>
    <name type="common">Leishan spiny toad</name>
    <dbReference type="NCBI Taxonomy" id="445787"/>
    <lineage>
        <taxon>Eukaryota</taxon>
        <taxon>Metazoa</taxon>
        <taxon>Chordata</taxon>
        <taxon>Craniata</taxon>
        <taxon>Vertebrata</taxon>
        <taxon>Euteleostomi</taxon>
        <taxon>Amphibia</taxon>
        <taxon>Batrachia</taxon>
        <taxon>Anura</taxon>
        <taxon>Pelobatoidea</taxon>
        <taxon>Megophryidae</taxon>
        <taxon>Leptobrachium</taxon>
    </lineage>
</organism>
<dbReference type="Pfam" id="PF06102">
    <property type="entry name" value="RRP36"/>
    <property type="match status" value="1"/>
</dbReference>